<dbReference type="SUPFAM" id="SSF52540">
    <property type="entry name" value="P-loop containing nucleoside triphosphate hydrolases"/>
    <property type="match status" value="2"/>
</dbReference>
<evidence type="ECO:0000313" key="6">
    <source>
        <dbReference type="EMBL" id="BCS94837.1"/>
    </source>
</evidence>
<evidence type="ECO:0000313" key="7">
    <source>
        <dbReference type="Proteomes" id="UP001320148"/>
    </source>
</evidence>
<dbReference type="InterPro" id="IPR051309">
    <property type="entry name" value="ABCF_ATPase"/>
</dbReference>
<dbReference type="Pfam" id="PF16326">
    <property type="entry name" value="ABC_tran_CTD"/>
    <property type="match status" value="1"/>
</dbReference>
<dbReference type="RefSeq" id="WP_236891142.1">
    <property type="nucleotide sequence ID" value="NZ_AP024488.1"/>
</dbReference>
<dbReference type="Pfam" id="PF12848">
    <property type="entry name" value="ABC_tran_Xtn"/>
    <property type="match status" value="1"/>
</dbReference>
<dbReference type="Pfam" id="PF00005">
    <property type="entry name" value="ABC_tran"/>
    <property type="match status" value="2"/>
</dbReference>
<dbReference type="InterPro" id="IPR032524">
    <property type="entry name" value="ABC_tran_C"/>
</dbReference>
<keyword evidence="3" id="KW-0175">Coiled coil</keyword>
<feature type="compositionally biased region" description="Basic residues" evidence="4">
    <location>
        <begin position="519"/>
        <end position="529"/>
    </location>
</feature>
<reference evidence="6 7" key="1">
    <citation type="submission" date="2021-02" db="EMBL/GenBank/DDBJ databases">
        <title>Complete genome of Desulfoluna sp. strain ASN36.</title>
        <authorList>
            <person name="Takahashi A."/>
            <person name="Kojima H."/>
            <person name="Fukui M."/>
        </authorList>
    </citation>
    <scope>NUCLEOTIDE SEQUENCE [LARGE SCALE GENOMIC DNA]</scope>
    <source>
        <strain evidence="6 7">ASN36</strain>
    </source>
</reference>
<dbReference type="InterPro" id="IPR037118">
    <property type="entry name" value="Val-tRNA_synth_C_sf"/>
</dbReference>
<proteinExistence type="predicted"/>
<dbReference type="InterPro" id="IPR027417">
    <property type="entry name" value="P-loop_NTPase"/>
</dbReference>
<feature type="region of interest" description="Disordered" evidence="4">
    <location>
        <begin position="503"/>
        <end position="529"/>
    </location>
</feature>
<evidence type="ECO:0000256" key="3">
    <source>
        <dbReference type="SAM" id="Coils"/>
    </source>
</evidence>
<dbReference type="GO" id="GO:0005524">
    <property type="term" value="F:ATP binding"/>
    <property type="evidence" value="ECO:0007669"/>
    <property type="project" value="UniProtKB-KW"/>
</dbReference>
<protein>
    <submittedName>
        <fullName evidence="6">ABC transporter ATP-binding protein</fullName>
    </submittedName>
</protein>
<dbReference type="InterPro" id="IPR032781">
    <property type="entry name" value="ABC_tran_Xtn"/>
</dbReference>
<dbReference type="PANTHER" id="PTHR42855">
    <property type="entry name" value="ABC TRANSPORTER ATP-BINDING SUBUNIT"/>
    <property type="match status" value="1"/>
</dbReference>
<dbReference type="InterPro" id="IPR003439">
    <property type="entry name" value="ABC_transporter-like_ATP-bd"/>
</dbReference>
<evidence type="ECO:0000256" key="2">
    <source>
        <dbReference type="ARBA" id="ARBA00022840"/>
    </source>
</evidence>
<dbReference type="PROSITE" id="PS00211">
    <property type="entry name" value="ABC_TRANSPORTER_1"/>
    <property type="match status" value="1"/>
</dbReference>
<dbReference type="InterPro" id="IPR003593">
    <property type="entry name" value="AAA+_ATPase"/>
</dbReference>
<dbReference type="PROSITE" id="PS50893">
    <property type="entry name" value="ABC_TRANSPORTER_2"/>
    <property type="match status" value="2"/>
</dbReference>
<evidence type="ECO:0000256" key="4">
    <source>
        <dbReference type="SAM" id="MobiDB-lite"/>
    </source>
</evidence>
<keyword evidence="1" id="KW-0547">Nucleotide-binding</keyword>
<evidence type="ECO:0000256" key="1">
    <source>
        <dbReference type="ARBA" id="ARBA00022741"/>
    </source>
</evidence>
<evidence type="ECO:0000259" key="5">
    <source>
        <dbReference type="PROSITE" id="PS50893"/>
    </source>
</evidence>
<dbReference type="SMART" id="SM00382">
    <property type="entry name" value="AAA"/>
    <property type="match status" value="2"/>
</dbReference>
<dbReference type="Gene3D" id="1.10.287.380">
    <property type="entry name" value="Valyl-tRNA synthetase, C-terminal domain"/>
    <property type="match status" value="1"/>
</dbReference>
<dbReference type="InterPro" id="IPR017871">
    <property type="entry name" value="ABC_transporter-like_CS"/>
</dbReference>
<organism evidence="6 7">
    <name type="scientific">Desulfoluna limicola</name>
    <dbReference type="NCBI Taxonomy" id="2810562"/>
    <lineage>
        <taxon>Bacteria</taxon>
        <taxon>Pseudomonadati</taxon>
        <taxon>Thermodesulfobacteriota</taxon>
        <taxon>Desulfobacteria</taxon>
        <taxon>Desulfobacterales</taxon>
        <taxon>Desulfolunaceae</taxon>
        <taxon>Desulfoluna</taxon>
    </lineage>
</organism>
<dbReference type="Proteomes" id="UP001320148">
    <property type="component" value="Chromosome"/>
</dbReference>
<dbReference type="CDD" id="cd03221">
    <property type="entry name" value="ABCF_EF-3"/>
    <property type="match status" value="2"/>
</dbReference>
<dbReference type="PANTHER" id="PTHR42855:SF2">
    <property type="entry name" value="DRUG RESISTANCE ABC TRANSPORTER,ATP-BINDING PROTEIN"/>
    <property type="match status" value="1"/>
</dbReference>
<feature type="coiled-coil region" evidence="3">
    <location>
        <begin position="529"/>
        <end position="556"/>
    </location>
</feature>
<name>A0ABM7PC98_9BACT</name>
<feature type="domain" description="ABC transporter" evidence="5">
    <location>
        <begin position="5"/>
        <end position="225"/>
    </location>
</feature>
<sequence length="604" mass="67338">MSLIAQYKGLGKSYGARTLFTDISMNIHEGDRIGLIGTNGAGKSTLLKLFAEVSTPDAGEVVIKKGYRAVYLPQESQFEAGKTVSGLIDETLDAFCAEDAEAFGKAWQLIGQVAFPDVSAQVQTLSGGWKKRLAVVLALIKKPDLLFLDEPTNHLDLSGILWLESLLKRADFSYVMITHDRALLSNVTDKTVELGTQYPGGYLRIEGNYKEFLRRRDELLESQLKQESALATVMRREKDWLARSPKARTTKAQFRIDNAKRMEEELADVRSRNRNNREMDLDFTSTQRKTRKLVTAKRLARHLDDRTLFDELSFVLSPGTCMGLVGNNGTGKSTLMRLLCGKDSPDGGSVREAEGLHIVHFEQERDSLDPEMSLRKALSPDSDSVLYRGRPLHVVTWAKKFLFTPDQLDLPLGRLSGGEKARVLLAHLMRQPADVLLLDEPTNDLDIPSLEMLEESLQEFQGAVVLASHDRYLVETISTSMLGFLDAGGVFPCSSIDQWARENSPAPVQKKAVPEKRSKQTTKAKKKFTNKHKYELEQIEAKILEAEDKAALHEARVNDSSIASDPAALQEACELLGAVQKEVETLYGRWEELEELKAADGVES</sequence>
<keyword evidence="2 6" id="KW-0067">ATP-binding</keyword>
<gene>
    <name evidence="6" type="ORF">DSLASN_04690</name>
</gene>
<accession>A0ABM7PC98</accession>
<keyword evidence="7" id="KW-1185">Reference proteome</keyword>
<dbReference type="EMBL" id="AP024488">
    <property type="protein sequence ID" value="BCS94837.1"/>
    <property type="molecule type" value="Genomic_DNA"/>
</dbReference>
<dbReference type="Gene3D" id="3.40.50.300">
    <property type="entry name" value="P-loop containing nucleotide triphosphate hydrolases"/>
    <property type="match status" value="2"/>
</dbReference>
<feature type="domain" description="ABC transporter" evidence="5">
    <location>
        <begin position="294"/>
        <end position="512"/>
    </location>
</feature>